<dbReference type="RefSeq" id="WP_200089545.1">
    <property type="nucleotide sequence ID" value="NZ_CP054706.1"/>
</dbReference>
<proteinExistence type="predicted"/>
<evidence type="ECO:0000313" key="2">
    <source>
        <dbReference type="Proteomes" id="UP000595349"/>
    </source>
</evidence>
<reference evidence="1 2" key="1">
    <citation type="submission" date="2020-06" db="EMBL/GenBank/DDBJ databases">
        <title>Genomic analysis of Salicibibacter sp. NKC21-4.</title>
        <authorList>
            <person name="Oh Y.J."/>
        </authorList>
    </citation>
    <scope>NUCLEOTIDE SEQUENCE [LARGE SCALE GENOMIC DNA]</scope>
    <source>
        <strain evidence="1 2">NKC21-4</strain>
    </source>
</reference>
<name>A0A7T6ZAW0_9BACI</name>
<dbReference type="Proteomes" id="UP000595349">
    <property type="component" value="Chromosome"/>
</dbReference>
<evidence type="ECO:0000313" key="1">
    <source>
        <dbReference type="EMBL" id="QQK79631.1"/>
    </source>
</evidence>
<dbReference type="AlphaFoldDB" id="A0A7T6ZAW0"/>
<keyword evidence="2" id="KW-1185">Reference proteome</keyword>
<protein>
    <recommendedName>
        <fullName evidence="3">Rpn family recombination-promoting nuclease/putative transposase</fullName>
    </recommendedName>
</protein>
<dbReference type="KEGG" id="scib:HUG20_06890"/>
<gene>
    <name evidence="1" type="ORF">HUG20_06890</name>
</gene>
<dbReference type="EMBL" id="CP054706">
    <property type="protein sequence ID" value="QQK79631.1"/>
    <property type="molecule type" value="Genomic_DNA"/>
</dbReference>
<evidence type="ECO:0008006" key="3">
    <source>
        <dbReference type="Google" id="ProtNLM"/>
    </source>
</evidence>
<organism evidence="1 2">
    <name type="scientific">Salicibibacter cibi</name>
    <dbReference type="NCBI Taxonomy" id="2743001"/>
    <lineage>
        <taxon>Bacteria</taxon>
        <taxon>Bacillati</taxon>
        <taxon>Bacillota</taxon>
        <taxon>Bacilli</taxon>
        <taxon>Bacillales</taxon>
        <taxon>Bacillaceae</taxon>
        <taxon>Salicibibacter</taxon>
    </lineage>
</organism>
<accession>A0A7T6ZAW0</accession>
<sequence>MDFYGIDTAPIVGVEPTDLPVIDVNDSRMDFVFLLEDDSYLHIEFQTTFKISDLERFKLYDAALYDQKKRRIYTYVVYGADINEAEEFLDHGSIQYRAHAIYMKGYDGDVIFDRLAKKIHNRETLTDEEQLQLIFLPLMHTKKEREELATDVVELAHQIEDENQRFRLIGATVGIGDKFLADSYIKKCWRC</sequence>